<organism evidence="2 3">
    <name type="scientific">Neobacillus pocheonensis</name>
    <dbReference type="NCBI Taxonomy" id="363869"/>
    <lineage>
        <taxon>Bacteria</taxon>
        <taxon>Bacillati</taxon>
        <taxon>Bacillota</taxon>
        <taxon>Bacilli</taxon>
        <taxon>Bacillales</taxon>
        <taxon>Bacillaceae</taxon>
        <taxon>Neobacillus</taxon>
    </lineage>
</organism>
<proteinExistence type="predicted"/>
<reference evidence="2 3" key="1">
    <citation type="submission" date="2022-06" db="EMBL/GenBank/DDBJ databases">
        <authorList>
            <person name="Jeon C.O."/>
        </authorList>
    </citation>
    <scope>NUCLEOTIDE SEQUENCE [LARGE SCALE GENOMIC DNA]</scope>
    <source>
        <strain evidence="2 3">KCTC 13943</strain>
    </source>
</reference>
<name>A0ABT0WB74_9BACI</name>
<evidence type="ECO:0000313" key="2">
    <source>
        <dbReference type="EMBL" id="MCM2532779.1"/>
    </source>
</evidence>
<comment type="caution">
    <text evidence="2">The sequence shown here is derived from an EMBL/GenBank/DDBJ whole genome shotgun (WGS) entry which is preliminary data.</text>
</comment>
<protein>
    <submittedName>
        <fullName evidence="2">Uncharacterized protein</fullName>
    </submittedName>
</protein>
<accession>A0ABT0WB74</accession>
<evidence type="ECO:0000256" key="1">
    <source>
        <dbReference type="SAM" id="MobiDB-lite"/>
    </source>
</evidence>
<sequence length="104" mass="11910">MQEHVRSSNRRFPTRDRLFGRNNPPEPPNSRVDYFFDLNDSIATIKLAKAIVIIKVSKTVIQHHPLSVGSVPTTLEKSYSIAIKVYHPPTQTGTYVFILKKYIN</sequence>
<evidence type="ECO:0000313" key="3">
    <source>
        <dbReference type="Proteomes" id="UP001523262"/>
    </source>
</evidence>
<gene>
    <name evidence="2" type="ORF">NDK43_10785</name>
</gene>
<dbReference type="EMBL" id="JAMQCR010000001">
    <property type="protein sequence ID" value="MCM2532779.1"/>
    <property type="molecule type" value="Genomic_DNA"/>
</dbReference>
<feature type="region of interest" description="Disordered" evidence="1">
    <location>
        <begin position="1"/>
        <end position="28"/>
    </location>
</feature>
<keyword evidence="3" id="KW-1185">Reference proteome</keyword>
<dbReference type="Proteomes" id="UP001523262">
    <property type="component" value="Unassembled WGS sequence"/>
</dbReference>